<keyword evidence="2" id="KW-1185">Reference proteome</keyword>
<evidence type="ECO:0000313" key="2">
    <source>
        <dbReference type="Proteomes" id="UP000784294"/>
    </source>
</evidence>
<accession>A0A3S5BRN1</accession>
<reference evidence="1" key="1">
    <citation type="submission" date="2018-11" db="EMBL/GenBank/DDBJ databases">
        <authorList>
            <consortium name="Pathogen Informatics"/>
        </authorList>
    </citation>
    <scope>NUCLEOTIDE SEQUENCE</scope>
</reference>
<name>A0A3S5BRN1_9PLAT</name>
<gene>
    <name evidence="1" type="ORF">PXEA_LOCUS8539</name>
</gene>
<dbReference type="AlphaFoldDB" id="A0A3S5BRN1"/>
<dbReference type="EMBL" id="CAAALY010023434">
    <property type="protein sequence ID" value="VEL15099.1"/>
    <property type="molecule type" value="Genomic_DNA"/>
</dbReference>
<comment type="caution">
    <text evidence="1">The sequence shown here is derived from an EMBL/GenBank/DDBJ whole genome shotgun (WGS) entry which is preliminary data.</text>
</comment>
<dbReference type="Proteomes" id="UP000784294">
    <property type="component" value="Unassembled WGS sequence"/>
</dbReference>
<organism evidence="1 2">
    <name type="scientific">Protopolystoma xenopodis</name>
    <dbReference type="NCBI Taxonomy" id="117903"/>
    <lineage>
        <taxon>Eukaryota</taxon>
        <taxon>Metazoa</taxon>
        <taxon>Spiralia</taxon>
        <taxon>Lophotrochozoa</taxon>
        <taxon>Platyhelminthes</taxon>
        <taxon>Monogenea</taxon>
        <taxon>Polyopisthocotylea</taxon>
        <taxon>Polystomatidea</taxon>
        <taxon>Polystomatidae</taxon>
        <taxon>Protopolystoma</taxon>
    </lineage>
</organism>
<protein>
    <submittedName>
        <fullName evidence="1">Uncharacterized protein</fullName>
    </submittedName>
</protein>
<sequence>MTQKPLGYTATSTVESEGISEYQGRSGLFRISYSLMGVPMEQPHICYSN</sequence>
<proteinExistence type="predicted"/>
<evidence type="ECO:0000313" key="1">
    <source>
        <dbReference type="EMBL" id="VEL15099.1"/>
    </source>
</evidence>